<comment type="caution">
    <text evidence="1">The sequence shown here is derived from an EMBL/GenBank/DDBJ whole genome shotgun (WGS) entry which is preliminary data.</text>
</comment>
<sequence length="110" mass="11936">MSARTMIALRSASVGRAAVTTRGLAFSATQRLGLKESASQTDPNYEKHKHDSLDKQRRGAGHWKPELASDSEEAVKADRNAHESAAELQEKTKRAAEENAKSGTSVRDGM</sequence>
<reference evidence="1" key="1">
    <citation type="submission" date="2022-10" db="EMBL/GenBank/DDBJ databases">
        <title>Complete Genome of Trichothecium roseum strain YXFP-22015, a Plant Pathogen Isolated from Citrus.</title>
        <authorList>
            <person name="Wang Y."/>
            <person name="Zhu L."/>
        </authorList>
    </citation>
    <scope>NUCLEOTIDE SEQUENCE</scope>
    <source>
        <strain evidence="1">YXFP-22015</strain>
    </source>
</reference>
<accession>A0ACC0V446</accession>
<proteinExistence type="predicted"/>
<gene>
    <name evidence="1" type="ORF">N3K66_003042</name>
</gene>
<evidence type="ECO:0000313" key="2">
    <source>
        <dbReference type="Proteomes" id="UP001163324"/>
    </source>
</evidence>
<protein>
    <submittedName>
        <fullName evidence="1">Uncharacterized protein</fullName>
    </submittedName>
</protein>
<dbReference type="Proteomes" id="UP001163324">
    <property type="component" value="Chromosome 3"/>
</dbReference>
<name>A0ACC0V446_9HYPO</name>
<dbReference type="EMBL" id="CM047942">
    <property type="protein sequence ID" value="KAI9901225.1"/>
    <property type="molecule type" value="Genomic_DNA"/>
</dbReference>
<evidence type="ECO:0000313" key="1">
    <source>
        <dbReference type="EMBL" id="KAI9901225.1"/>
    </source>
</evidence>
<keyword evidence="2" id="KW-1185">Reference proteome</keyword>
<organism evidence="1 2">
    <name type="scientific">Trichothecium roseum</name>
    <dbReference type="NCBI Taxonomy" id="47278"/>
    <lineage>
        <taxon>Eukaryota</taxon>
        <taxon>Fungi</taxon>
        <taxon>Dikarya</taxon>
        <taxon>Ascomycota</taxon>
        <taxon>Pezizomycotina</taxon>
        <taxon>Sordariomycetes</taxon>
        <taxon>Hypocreomycetidae</taxon>
        <taxon>Hypocreales</taxon>
        <taxon>Hypocreales incertae sedis</taxon>
        <taxon>Trichothecium</taxon>
    </lineage>
</organism>